<evidence type="ECO:0000256" key="3">
    <source>
        <dbReference type="ARBA" id="ARBA00022729"/>
    </source>
</evidence>
<dbReference type="GO" id="GO:0005576">
    <property type="term" value="C:extracellular region"/>
    <property type="evidence" value="ECO:0007669"/>
    <property type="project" value="UniProtKB-SubCell"/>
</dbReference>
<feature type="domain" description="DUF1565" evidence="5">
    <location>
        <begin position="143"/>
        <end position="372"/>
    </location>
</feature>
<dbReference type="InterPro" id="IPR052052">
    <property type="entry name" value="Polysaccharide_Lyase_9"/>
</dbReference>
<dbReference type="GO" id="GO:0016837">
    <property type="term" value="F:carbon-oxygen lyase activity, acting on polysaccharides"/>
    <property type="evidence" value="ECO:0007669"/>
    <property type="project" value="TreeGrafter"/>
</dbReference>
<dbReference type="InterPro" id="IPR036179">
    <property type="entry name" value="Ig-like_dom_sf"/>
</dbReference>
<dbReference type="SMART" id="SM00710">
    <property type="entry name" value="PbH1"/>
    <property type="match status" value="6"/>
</dbReference>
<dbReference type="InterPro" id="IPR006626">
    <property type="entry name" value="PbH1"/>
</dbReference>
<feature type="signal peptide" evidence="4">
    <location>
        <begin position="1"/>
        <end position="36"/>
    </location>
</feature>
<evidence type="ECO:0000256" key="2">
    <source>
        <dbReference type="ARBA" id="ARBA00022525"/>
    </source>
</evidence>
<organism evidence="6 7">
    <name type="scientific">Dyella choica</name>
    <dbReference type="NCBI Taxonomy" id="1927959"/>
    <lineage>
        <taxon>Bacteria</taxon>
        <taxon>Pseudomonadati</taxon>
        <taxon>Pseudomonadota</taxon>
        <taxon>Gammaproteobacteria</taxon>
        <taxon>Lysobacterales</taxon>
        <taxon>Rhodanobacteraceae</taxon>
        <taxon>Dyella</taxon>
    </lineage>
</organism>
<dbReference type="Gene3D" id="2.160.20.10">
    <property type="entry name" value="Single-stranded right-handed beta-helix, Pectin lyase-like"/>
    <property type="match status" value="1"/>
</dbReference>
<evidence type="ECO:0000313" key="6">
    <source>
        <dbReference type="EMBL" id="RUL74951.1"/>
    </source>
</evidence>
<evidence type="ECO:0000313" key="7">
    <source>
        <dbReference type="Proteomes" id="UP000274358"/>
    </source>
</evidence>
<comment type="caution">
    <text evidence="6">The sequence shown here is derived from an EMBL/GenBank/DDBJ whole genome shotgun (WGS) entry which is preliminary data.</text>
</comment>
<keyword evidence="2" id="KW-0964">Secreted</keyword>
<dbReference type="InterPro" id="IPR012334">
    <property type="entry name" value="Pectin_lyas_fold"/>
</dbReference>
<dbReference type="AlphaFoldDB" id="A0A3S0PLX0"/>
<dbReference type="Pfam" id="PF07602">
    <property type="entry name" value="DUF1565"/>
    <property type="match status" value="1"/>
</dbReference>
<dbReference type="InterPro" id="IPR011050">
    <property type="entry name" value="Pectin_lyase_fold/virulence"/>
</dbReference>
<dbReference type="PANTHER" id="PTHR40088:SF2">
    <property type="entry name" value="SECRETED SUGAR HYDROLASE"/>
    <property type="match status" value="1"/>
</dbReference>
<dbReference type="EMBL" id="RYYV01000008">
    <property type="protein sequence ID" value="RUL74951.1"/>
    <property type="molecule type" value="Genomic_DNA"/>
</dbReference>
<evidence type="ECO:0000256" key="4">
    <source>
        <dbReference type="SAM" id="SignalP"/>
    </source>
</evidence>
<comment type="subcellular location">
    <subcellularLocation>
        <location evidence="1">Secreted</location>
    </subcellularLocation>
</comment>
<sequence>MATFLFCKDTESMSTLPKMRMTALAVLMASTFFATASVSAAVTVAVSPSQVSLPANGTQQFAATVSGSSDQNVTWLVNGVPGGAPSLGTISSSGLYTAPAGASSSFTATVTAQAEASALATSGASVAVAASTYIGPVYYVSTSGNDSANGSASAPWRTIQYAMNSVPAGATVQVAGGTYHELVTITHSGSATAGYITLTSAPGQTATLDGTGLGIPQGQQGSVTLQNVSYVRVIGLQLQNYTSNSSSLVPLGLFVAGSGDHIEIRNNHIHNIVTTVTTSQGDAFGLAVYGTATTPISNLIIDGNELDHLTLGYSESLSVNGNVQNWQVTNNRVHDNNNIGIVAIGFEGTAPTTSLDQARNGWIAGNTVYNISSTTNPAYNNQPSADGIYVDGGTHITIEQNNVQAADLGIELASEHFGRVTSYVTARNNLVLYSNVTGISIGGYGSSVGGTDHCTIVNNTLFENDTTLSGSGEFQVQYHASNNLFANNVLYANGQGLLVNSPLSSSTTPVTLENDLFYTSDSGASAYWVWNNVSYTGLSDFQQASQSEANGLLADPSFNNTATPDLRLSAASPGIGSGVNLGLAIEGAYDYAGSPRSVGAGVIDRGAYQQ</sequence>
<reference evidence="6 7" key="1">
    <citation type="submission" date="2018-12" db="EMBL/GenBank/DDBJ databases">
        <title>Dyella dinghuensis sp. nov. DHOA06 and Dyella choica sp. nov. 4M-K27, isolated from forest soil.</title>
        <authorList>
            <person name="Qiu L.-H."/>
            <person name="Gao Z.-H."/>
        </authorList>
    </citation>
    <scope>NUCLEOTIDE SEQUENCE [LARGE SCALE GENOMIC DNA]</scope>
    <source>
        <strain evidence="6 7">4M-K27</strain>
    </source>
</reference>
<protein>
    <submittedName>
        <fullName evidence="6">DUF1565 domain-containing protein</fullName>
    </submittedName>
</protein>
<dbReference type="InterPro" id="IPR011459">
    <property type="entry name" value="DUF1565"/>
</dbReference>
<evidence type="ECO:0000259" key="5">
    <source>
        <dbReference type="Pfam" id="PF07602"/>
    </source>
</evidence>
<name>A0A3S0PLX0_9GAMM</name>
<dbReference type="PANTHER" id="PTHR40088">
    <property type="entry name" value="PECTATE LYASE (EUROFUNG)"/>
    <property type="match status" value="1"/>
</dbReference>
<gene>
    <name evidence="6" type="ORF">EKH80_12795</name>
</gene>
<keyword evidence="7" id="KW-1185">Reference proteome</keyword>
<accession>A0A3S0PLX0</accession>
<keyword evidence="3 4" id="KW-0732">Signal</keyword>
<dbReference type="SUPFAM" id="SSF51126">
    <property type="entry name" value="Pectin lyase-like"/>
    <property type="match status" value="1"/>
</dbReference>
<dbReference type="SUPFAM" id="SSF48726">
    <property type="entry name" value="Immunoglobulin"/>
    <property type="match status" value="1"/>
</dbReference>
<evidence type="ECO:0000256" key="1">
    <source>
        <dbReference type="ARBA" id="ARBA00004613"/>
    </source>
</evidence>
<feature type="chain" id="PRO_5018625376" evidence="4">
    <location>
        <begin position="37"/>
        <end position="610"/>
    </location>
</feature>
<proteinExistence type="predicted"/>
<dbReference type="Proteomes" id="UP000274358">
    <property type="component" value="Unassembled WGS sequence"/>
</dbReference>